<protein>
    <submittedName>
        <fullName evidence="2">Uncharacterized protein</fullName>
    </submittedName>
</protein>
<evidence type="ECO:0000313" key="2">
    <source>
        <dbReference type="EMBL" id="CEG41123.1"/>
    </source>
</evidence>
<feature type="compositionally biased region" description="Basic and acidic residues" evidence="1">
    <location>
        <begin position="1"/>
        <end position="11"/>
    </location>
</feature>
<name>A0A0N7L5C9_PLAHL</name>
<dbReference type="EMBL" id="CCYD01000524">
    <property type="protein sequence ID" value="CEG41123.1"/>
    <property type="molecule type" value="Genomic_DNA"/>
</dbReference>
<dbReference type="AlphaFoldDB" id="A0A0N7L5C9"/>
<reference evidence="3" key="1">
    <citation type="submission" date="2014-09" db="EMBL/GenBank/DDBJ databases">
        <authorList>
            <person name="Sharma Rahul"/>
            <person name="Thines Marco"/>
        </authorList>
    </citation>
    <scope>NUCLEOTIDE SEQUENCE [LARGE SCALE GENOMIC DNA]</scope>
</reference>
<dbReference type="GeneID" id="36406343"/>
<feature type="region of interest" description="Disordered" evidence="1">
    <location>
        <begin position="1"/>
        <end position="29"/>
    </location>
</feature>
<dbReference type="Proteomes" id="UP000054928">
    <property type="component" value="Unassembled WGS sequence"/>
</dbReference>
<accession>A0A0N7L5C9</accession>
<proteinExistence type="predicted"/>
<organism evidence="2 3">
    <name type="scientific">Plasmopara halstedii</name>
    <name type="common">Downy mildew of sunflower</name>
    <dbReference type="NCBI Taxonomy" id="4781"/>
    <lineage>
        <taxon>Eukaryota</taxon>
        <taxon>Sar</taxon>
        <taxon>Stramenopiles</taxon>
        <taxon>Oomycota</taxon>
        <taxon>Peronosporomycetes</taxon>
        <taxon>Peronosporales</taxon>
        <taxon>Peronosporaceae</taxon>
        <taxon>Plasmopara</taxon>
    </lineage>
</organism>
<evidence type="ECO:0000256" key="1">
    <source>
        <dbReference type="SAM" id="MobiDB-lite"/>
    </source>
</evidence>
<evidence type="ECO:0000313" key="3">
    <source>
        <dbReference type="Proteomes" id="UP000054928"/>
    </source>
</evidence>
<sequence length="54" mass="5907">MVKRGSEEAGRCCRGVPGPGSNVGEAGERRRGVRVCHQVVMKQVVSVAVTRKWR</sequence>
<dbReference type="RefSeq" id="XP_024577492.1">
    <property type="nucleotide sequence ID" value="XM_024726857.1"/>
</dbReference>
<keyword evidence="3" id="KW-1185">Reference proteome</keyword>